<organism evidence="13 14">
    <name type="scientific">Pelagovum pacificum</name>
    <dbReference type="NCBI Taxonomy" id="2588711"/>
    <lineage>
        <taxon>Bacteria</taxon>
        <taxon>Pseudomonadati</taxon>
        <taxon>Pseudomonadota</taxon>
        <taxon>Alphaproteobacteria</taxon>
        <taxon>Rhodobacterales</taxon>
        <taxon>Paracoccaceae</taxon>
        <taxon>Pelagovum</taxon>
    </lineage>
</organism>
<evidence type="ECO:0000256" key="5">
    <source>
        <dbReference type="ARBA" id="ARBA00022989"/>
    </source>
</evidence>
<dbReference type="AlphaFoldDB" id="A0A5C5G7X9"/>
<feature type="domain" description="DUF3772" evidence="11">
    <location>
        <begin position="129"/>
        <end position="187"/>
    </location>
</feature>
<evidence type="ECO:0000259" key="11">
    <source>
        <dbReference type="Pfam" id="PF12607"/>
    </source>
</evidence>
<name>A0A5C5G7X9_9RHOB</name>
<dbReference type="Gene3D" id="2.30.30.60">
    <property type="match status" value="1"/>
</dbReference>
<dbReference type="EMBL" id="VFFF01000003">
    <property type="protein sequence ID" value="TNY30809.1"/>
    <property type="molecule type" value="Genomic_DNA"/>
</dbReference>
<dbReference type="Gene3D" id="1.10.287.1260">
    <property type="match status" value="1"/>
</dbReference>
<feature type="chain" id="PRO_5023147377" evidence="9">
    <location>
        <begin position="24"/>
        <end position="801"/>
    </location>
</feature>
<feature type="compositionally biased region" description="Basic and acidic residues" evidence="7">
    <location>
        <begin position="782"/>
        <end position="801"/>
    </location>
</feature>
<feature type="transmembrane region" description="Helical" evidence="8">
    <location>
        <begin position="553"/>
        <end position="576"/>
    </location>
</feature>
<feature type="transmembrane region" description="Helical" evidence="8">
    <location>
        <begin position="582"/>
        <end position="611"/>
    </location>
</feature>
<evidence type="ECO:0000256" key="1">
    <source>
        <dbReference type="ARBA" id="ARBA00004651"/>
    </source>
</evidence>
<evidence type="ECO:0000256" key="3">
    <source>
        <dbReference type="ARBA" id="ARBA00022475"/>
    </source>
</evidence>
<feature type="region of interest" description="Disordered" evidence="7">
    <location>
        <begin position="766"/>
        <end position="801"/>
    </location>
</feature>
<evidence type="ECO:0000256" key="6">
    <source>
        <dbReference type="ARBA" id="ARBA00023136"/>
    </source>
</evidence>
<dbReference type="Pfam" id="PF00924">
    <property type="entry name" value="MS_channel_2nd"/>
    <property type="match status" value="1"/>
</dbReference>
<feature type="transmembrane region" description="Helical" evidence="8">
    <location>
        <begin position="465"/>
        <end position="487"/>
    </location>
</feature>
<dbReference type="Gene3D" id="3.30.70.100">
    <property type="match status" value="1"/>
</dbReference>
<evidence type="ECO:0000313" key="13">
    <source>
        <dbReference type="EMBL" id="TNY30809.1"/>
    </source>
</evidence>
<feature type="transmembrane region" description="Helical" evidence="8">
    <location>
        <begin position="205"/>
        <end position="222"/>
    </location>
</feature>
<evidence type="ECO:0000259" key="12">
    <source>
        <dbReference type="Pfam" id="PF21082"/>
    </source>
</evidence>
<dbReference type="InterPro" id="IPR022249">
    <property type="entry name" value="DUF3772"/>
</dbReference>
<dbReference type="InterPro" id="IPR006685">
    <property type="entry name" value="MscS_channel_2nd"/>
</dbReference>
<comment type="similarity">
    <text evidence="2">Belongs to the MscS (TC 1.A.23) family.</text>
</comment>
<feature type="transmembrane region" description="Helical" evidence="8">
    <location>
        <begin position="398"/>
        <end position="418"/>
    </location>
</feature>
<evidence type="ECO:0000259" key="10">
    <source>
        <dbReference type="Pfam" id="PF00924"/>
    </source>
</evidence>
<evidence type="ECO:0000256" key="2">
    <source>
        <dbReference type="ARBA" id="ARBA00008017"/>
    </source>
</evidence>
<feature type="domain" description="Mechanosensitive ion channel MscS C-terminal" evidence="12">
    <location>
        <begin position="674"/>
        <end position="755"/>
    </location>
</feature>
<feature type="domain" description="Mechanosensitive ion channel MscS" evidence="10">
    <location>
        <begin position="598"/>
        <end position="665"/>
    </location>
</feature>
<feature type="transmembrane region" description="Helical" evidence="8">
    <location>
        <begin position="515"/>
        <end position="532"/>
    </location>
</feature>
<dbReference type="GO" id="GO:0008381">
    <property type="term" value="F:mechanosensitive monoatomic ion channel activity"/>
    <property type="evidence" value="ECO:0007669"/>
    <property type="project" value="UniProtKB-ARBA"/>
</dbReference>
<accession>A0A5C5G7X9</accession>
<evidence type="ECO:0000256" key="8">
    <source>
        <dbReference type="SAM" id="Phobius"/>
    </source>
</evidence>
<dbReference type="GO" id="GO:0005886">
    <property type="term" value="C:plasma membrane"/>
    <property type="evidence" value="ECO:0007669"/>
    <property type="project" value="UniProtKB-SubCell"/>
</dbReference>
<dbReference type="InterPro" id="IPR023408">
    <property type="entry name" value="MscS_beta-dom_sf"/>
</dbReference>
<dbReference type="Pfam" id="PF12607">
    <property type="entry name" value="DUF3772"/>
    <property type="match status" value="1"/>
</dbReference>
<feature type="transmembrane region" description="Helical" evidence="8">
    <location>
        <begin position="243"/>
        <end position="273"/>
    </location>
</feature>
<feature type="transmembrane region" description="Helical" evidence="8">
    <location>
        <begin position="356"/>
        <end position="377"/>
    </location>
</feature>
<evidence type="ECO:0000256" key="4">
    <source>
        <dbReference type="ARBA" id="ARBA00022692"/>
    </source>
</evidence>
<dbReference type="InterPro" id="IPR011066">
    <property type="entry name" value="MscS_channel_C_sf"/>
</dbReference>
<protein>
    <submittedName>
        <fullName evidence="13">Mechanosensitive ion channel family protein</fullName>
    </submittedName>
</protein>
<comment type="subcellular location">
    <subcellularLocation>
        <location evidence="1">Cell membrane</location>
        <topology evidence="1">Multi-pass membrane protein</topology>
    </subcellularLocation>
</comment>
<dbReference type="PANTHER" id="PTHR30347:SF1">
    <property type="entry name" value="MECHANOSENSITIVE CHANNEL MSCK"/>
    <property type="match status" value="1"/>
</dbReference>
<dbReference type="SUPFAM" id="SSF50182">
    <property type="entry name" value="Sm-like ribonucleoproteins"/>
    <property type="match status" value="1"/>
</dbReference>
<dbReference type="Proteomes" id="UP000314011">
    <property type="component" value="Unassembled WGS sequence"/>
</dbReference>
<proteinExistence type="inferred from homology"/>
<feature type="signal peptide" evidence="9">
    <location>
        <begin position="1"/>
        <end position="23"/>
    </location>
</feature>
<dbReference type="PANTHER" id="PTHR30347">
    <property type="entry name" value="POTASSIUM CHANNEL RELATED"/>
    <property type="match status" value="1"/>
</dbReference>
<comment type="caution">
    <text evidence="13">The sequence shown here is derived from an EMBL/GenBank/DDBJ whole genome shotgun (WGS) entry which is preliminary data.</text>
</comment>
<sequence>MTSRLVAALLLALAILAGPAALAQVDSPVNREEVPDLLSWESVVERAELAIDNRRASTFAFEQLRNEIAGYRTRFEQAQGQNSARIATLEQQIEALGEPPEEGGSEPEAITERRAELRSRLNDLMAPVRLANETYVQANGLIGEIDALIRMRQTRSLAGRGPMPLNPTTWGDGVLTLQRGIATLASETKNSISNEVRQRELFDNLPAILIFVVVATVLLMRGRLWMRRLNARVNRRGGRSHGVLSFLLSTGKFILPSIGLLALFTGIIATGLVGVHGEAMLPDLLGAGILILFTRWLGEHYFPSDGEGRAGPLEFGELGRMRARFLANLLGWAIGLETVLRSMLSTIDSSPEASAVVMFPAHLLTGFALFQFGRILARPISDTEEDEGRKYRGRIISTVGRIATLAGVATPLLAALGYEAAAEALGRPMAMTLGVFGVVLLLQRLVYDIYILITNNSETAENALLPVLVAMALALIALPILILIWGARVADLTEAWTRFREGFTVGDTTLSPRNVLIFAAVFAGGYVLTRIVQGALRATVLPKTRLDVGGQNAVAVGIGYLGIMIAAIFAITSAGIDMSNFALVASALTVGIGFGLQNIVSNFISGIILLVERPIGEGDWIQVGDQMGYVRDISVRSTRIETFDRTDVIVPNADLVSNVVTNWTRGNNVGRIIVPVGVAYGTDTEMVSDVLLSIARQHPMVLHNPEPYVFFKGFGDSSLDFEIRAILRDVNWILSVQTEMNHAIARRFAEEGIEIPFPQRDIWVRSKDGAGSDARSTQGPHDNWEDTLKGDQPDVVKGEDI</sequence>
<dbReference type="RefSeq" id="WP_140197002.1">
    <property type="nucleotide sequence ID" value="NZ_CP065915.1"/>
</dbReference>
<gene>
    <name evidence="13" type="ORF">FHY64_16980</name>
</gene>
<dbReference type="InterPro" id="IPR052702">
    <property type="entry name" value="MscS-like_channel"/>
</dbReference>
<feature type="transmembrane region" description="Helical" evidence="8">
    <location>
        <begin position="430"/>
        <end position="453"/>
    </location>
</feature>
<keyword evidence="14" id="KW-1185">Reference proteome</keyword>
<evidence type="ECO:0000256" key="7">
    <source>
        <dbReference type="SAM" id="MobiDB-lite"/>
    </source>
</evidence>
<keyword evidence="5 8" id="KW-1133">Transmembrane helix</keyword>
<reference evidence="13 14" key="1">
    <citation type="submission" date="2019-06" db="EMBL/GenBank/DDBJ databases">
        <title>Genome of new Rhodobacteraceae sp. SM1903.</title>
        <authorList>
            <person name="Ren X."/>
        </authorList>
    </citation>
    <scope>NUCLEOTIDE SEQUENCE [LARGE SCALE GENOMIC DNA]</scope>
    <source>
        <strain evidence="13 14">SM1903</strain>
    </source>
</reference>
<dbReference type="OrthoDB" id="9799209at2"/>
<keyword evidence="3" id="KW-1003">Cell membrane</keyword>
<dbReference type="Pfam" id="PF21082">
    <property type="entry name" value="MS_channel_3rd"/>
    <property type="match status" value="1"/>
</dbReference>
<keyword evidence="4 8" id="KW-0812">Transmembrane</keyword>
<dbReference type="InterPro" id="IPR011014">
    <property type="entry name" value="MscS_channel_TM-2"/>
</dbReference>
<dbReference type="SUPFAM" id="SSF82689">
    <property type="entry name" value="Mechanosensitive channel protein MscS (YggB), C-terminal domain"/>
    <property type="match status" value="1"/>
</dbReference>
<keyword evidence="9" id="KW-0732">Signal</keyword>
<dbReference type="InterPro" id="IPR049278">
    <property type="entry name" value="MS_channel_C"/>
</dbReference>
<evidence type="ECO:0000256" key="9">
    <source>
        <dbReference type="SAM" id="SignalP"/>
    </source>
</evidence>
<dbReference type="SUPFAM" id="SSF82861">
    <property type="entry name" value="Mechanosensitive channel protein MscS (YggB), transmembrane region"/>
    <property type="match status" value="1"/>
</dbReference>
<dbReference type="InterPro" id="IPR010920">
    <property type="entry name" value="LSM_dom_sf"/>
</dbReference>
<keyword evidence="6 8" id="KW-0472">Membrane</keyword>
<evidence type="ECO:0000313" key="14">
    <source>
        <dbReference type="Proteomes" id="UP000314011"/>
    </source>
</evidence>